<evidence type="ECO:0000313" key="6">
    <source>
        <dbReference type="EMBL" id="VEN60098.1"/>
    </source>
</evidence>
<keyword evidence="7" id="KW-1185">Reference proteome</keyword>
<dbReference type="SUPFAM" id="SSF52833">
    <property type="entry name" value="Thioredoxin-like"/>
    <property type="match status" value="1"/>
</dbReference>
<comment type="similarity">
    <text evidence="1">Belongs to the selenoprotein M/F family.</text>
</comment>
<evidence type="ECO:0000256" key="3">
    <source>
        <dbReference type="ARBA" id="ARBA00022933"/>
    </source>
</evidence>
<dbReference type="GO" id="GO:0005788">
    <property type="term" value="C:endoplasmic reticulum lumen"/>
    <property type="evidence" value="ECO:0007669"/>
    <property type="project" value="TreeGrafter"/>
</dbReference>
<dbReference type="GO" id="GO:0016491">
    <property type="term" value="F:oxidoreductase activity"/>
    <property type="evidence" value="ECO:0007669"/>
    <property type="project" value="TreeGrafter"/>
</dbReference>
<dbReference type="PANTHER" id="PTHR13077">
    <property type="entry name" value="SELENOPROTEIN F"/>
    <property type="match status" value="1"/>
</dbReference>
<keyword evidence="2" id="KW-0732">Signal</keyword>
<dbReference type="PANTHER" id="PTHR13077:SF7">
    <property type="entry name" value="SELENOPROTEIN M"/>
    <property type="match status" value="1"/>
</dbReference>
<proteinExistence type="inferred from homology"/>
<dbReference type="InterPro" id="IPR039992">
    <property type="entry name" value="Sep15_SelM"/>
</dbReference>
<reference evidence="6 7" key="1">
    <citation type="submission" date="2019-01" db="EMBL/GenBank/DDBJ databases">
        <authorList>
            <person name="Sayadi A."/>
        </authorList>
    </citation>
    <scope>NUCLEOTIDE SEQUENCE [LARGE SCALE GENOMIC DNA]</scope>
</reference>
<protein>
    <recommendedName>
        <fullName evidence="4">Selenoprotein M</fullName>
    </recommendedName>
</protein>
<evidence type="ECO:0000256" key="4">
    <source>
        <dbReference type="ARBA" id="ARBA00040773"/>
    </source>
</evidence>
<evidence type="ECO:0000256" key="2">
    <source>
        <dbReference type="ARBA" id="ARBA00022729"/>
    </source>
</evidence>
<organism evidence="6 7">
    <name type="scientific">Callosobruchus maculatus</name>
    <name type="common">Southern cowpea weevil</name>
    <name type="synonym">Pulse bruchid</name>
    <dbReference type="NCBI Taxonomy" id="64391"/>
    <lineage>
        <taxon>Eukaryota</taxon>
        <taxon>Metazoa</taxon>
        <taxon>Ecdysozoa</taxon>
        <taxon>Arthropoda</taxon>
        <taxon>Hexapoda</taxon>
        <taxon>Insecta</taxon>
        <taxon>Pterygota</taxon>
        <taxon>Neoptera</taxon>
        <taxon>Endopterygota</taxon>
        <taxon>Coleoptera</taxon>
        <taxon>Polyphaga</taxon>
        <taxon>Cucujiformia</taxon>
        <taxon>Chrysomeloidea</taxon>
        <taxon>Chrysomelidae</taxon>
        <taxon>Bruchinae</taxon>
        <taxon>Bruchini</taxon>
        <taxon>Callosobruchus</taxon>
    </lineage>
</organism>
<dbReference type="InterPro" id="IPR038219">
    <property type="entry name" value="Sep15/SelM_sf"/>
</dbReference>
<evidence type="ECO:0000259" key="5">
    <source>
        <dbReference type="Pfam" id="PF08806"/>
    </source>
</evidence>
<dbReference type="OrthoDB" id="25165at2759"/>
<name>A0A653DL74_CALMS</name>
<dbReference type="InterPro" id="IPR014912">
    <property type="entry name" value="Sep15_SelM_dom"/>
</dbReference>
<dbReference type="Pfam" id="PF08806">
    <property type="entry name" value="Sep15_SelM"/>
    <property type="match status" value="1"/>
</dbReference>
<dbReference type="EMBL" id="CAACVG010012337">
    <property type="protein sequence ID" value="VEN60098.1"/>
    <property type="molecule type" value="Genomic_DNA"/>
</dbReference>
<sequence length="221" mass="25179">MSFIDGNFYPCLILRPSTAIKEGLVVYVFHKNLETEVPSRNLIGNMRCLMHCNVSYTDENGNTGDGFVRAVNCSEDGQPLNFFVCGQKDSKWVALPFLFLTREQAEDFIVIKMTMITVLILLASVAYSQSADNQIVRARLESCPGCSLNRLPEVRAFVYDDIPKYENVEWKKISGAPPELIFLNEADEELERYFLSKLNRDECNQLLQSKGFKLKENAKEL</sequence>
<evidence type="ECO:0000313" key="7">
    <source>
        <dbReference type="Proteomes" id="UP000410492"/>
    </source>
</evidence>
<dbReference type="AlphaFoldDB" id="A0A653DL74"/>
<evidence type="ECO:0000256" key="1">
    <source>
        <dbReference type="ARBA" id="ARBA00005742"/>
    </source>
</evidence>
<feature type="domain" description="Selenoprotein F/M" evidence="5">
    <location>
        <begin position="139"/>
        <end position="212"/>
    </location>
</feature>
<dbReference type="InterPro" id="IPR036249">
    <property type="entry name" value="Thioredoxin-like_sf"/>
</dbReference>
<dbReference type="Proteomes" id="UP000410492">
    <property type="component" value="Unassembled WGS sequence"/>
</dbReference>
<keyword evidence="3" id="KW-0712">Selenocysteine</keyword>
<gene>
    <name evidence="6" type="ORF">CALMAC_LOCUS17896</name>
</gene>
<dbReference type="Gene3D" id="3.40.30.50">
    <property type="entry name" value="Sep15/SelM thioredoxin-like domain, active-site redox motif"/>
    <property type="match status" value="1"/>
</dbReference>
<accession>A0A653DL74</accession>